<dbReference type="Gene3D" id="3.30.559.30">
    <property type="entry name" value="Nonribosomal peptide synthetase, condensation domain"/>
    <property type="match status" value="4"/>
</dbReference>
<gene>
    <name evidence="6" type="ORF">ACFPFM_06480</name>
</gene>
<feature type="region of interest" description="Disordered" evidence="4">
    <location>
        <begin position="4659"/>
        <end position="4681"/>
    </location>
</feature>
<keyword evidence="2" id="KW-0596">Phosphopantetheine</keyword>
<dbReference type="InterPro" id="IPR009081">
    <property type="entry name" value="PP-bd_ACP"/>
</dbReference>
<dbReference type="Gene3D" id="3.40.50.1820">
    <property type="entry name" value="alpha/beta hydrolase"/>
    <property type="match status" value="1"/>
</dbReference>
<dbReference type="EMBL" id="JBHSJB010000006">
    <property type="protein sequence ID" value="MFC5053405.1"/>
    <property type="molecule type" value="Genomic_DNA"/>
</dbReference>
<dbReference type="Gene3D" id="3.40.50.980">
    <property type="match status" value="2"/>
</dbReference>
<feature type="domain" description="Carrier" evidence="5">
    <location>
        <begin position="2571"/>
        <end position="2648"/>
    </location>
</feature>
<dbReference type="InterPro" id="IPR025110">
    <property type="entry name" value="AMP-bd_C"/>
</dbReference>
<evidence type="ECO:0000256" key="1">
    <source>
        <dbReference type="ARBA" id="ARBA00001957"/>
    </source>
</evidence>
<protein>
    <submittedName>
        <fullName evidence="6">Non-ribosomal peptide synthase/polyketide synthase</fullName>
    </submittedName>
</protein>
<dbReference type="RefSeq" id="WP_344038522.1">
    <property type="nucleotide sequence ID" value="NZ_BAAAKE010000011.1"/>
</dbReference>
<dbReference type="InterPro" id="IPR042099">
    <property type="entry name" value="ANL_N_sf"/>
</dbReference>
<dbReference type="NCBIfam" id="NF004282">
    <property type="entry name" value="PRK05691.1"/>
    <property type="match status" value="5"/>
</dbReference>
<dbReference type="Gene3D" id="1.10.1200.10">
    <property type="entry name" value="ACP-like"/>
    <property type="match status" value="4"/>
</dbReference>
<dbReference type="InterPro" id="IPR020806">
    <property type="entry name" value="PKS_PP-bd"/>
</dbReference>
<evidence type="ECO:0000259" key="5">
    <source>
        <dbReference type="PROSITE" id="PS50075"/>
    </source>
</evidence>
<dbReference type="Pfam" id="PF00501">
    <property type="entry name" value="AMP-binding"/>
    <property type="match status" value="5"/>
</dbReference>
<evidence type="ECO:0000256" key="2">
    <source>
        <dbReference type="ARBA" id="ARBA00022450"/>
    </source>
</evidence>
<sequence>MTTTHPNGAALPGAHELFARQAERTPAATALVSGASRTSYAELDARANRLAHHLVDLGVRPGEVVGVRLPRGVELVVAVLAVLKAGGAYTVLDPRFPAARLASVCDRAGVRVVVRADDGVAADGLLTADPVAAEVAARPATPPDVAVSAEDVACVMFTSGSTGEPKGVLAPHRALVGTLTGQDYARFTADEVWLQCSPVSWDAFALELFGPLLHGATCVLQPGEAPDPAVIADLLAEHGVTTAHVSASLLNFLVDEHPGAFAGLRVLMTGGEAASTRHVARLLDRHPGLRLVNGYSPVENMIFTLCHDIRPADTDRPIPVGLPLAGKRVAVLGPDLRPVPAGEAGEIYMSGVGLAHGYLGQPGLTAQRFVADPATPGGRAYRTGDLGRVREDGAVEFLGRADDQVKIRGFRVEPAEVQAALTGHPGVRQAAVVVREDRPGDRRLVGYVVGEAEPAAVRAHVAALLPEHLVPAAVVVLGALPLTATGKLDRAALPAPTVEPTSGGAPRTAQEEVLCGLFARVLGLPSVGAEDDFLDLGGHSLLVATLVSRVRAALGVELRVADVFTARTPRALAAALGTASAARTPLTAAARPEVLPLSFAQSRLWFLDQVEGGATYTIPVAVRLRGALDAGALRAALADVVGRHEALRTVFPVVAGEPAQRVLEAVTPAWTECDTTADELDAVVRELASTPFALADEPPLRAHLLRLAGQEHTGEDHAAEDHVLLLVLHHIAGDGWSTAPLLRDLATAYRARLSGNAPDWAPLPVQYADYALWERETSGDLDARVRHWREALAGLPEESTPPADRPRAAARGAHGDTVPLVLDAALHRALRELAGRTGSTLFMVLHAGLAALLTRLGAGTDLAVGSPVAGRSDEALDDLVGFFVNTLVLRTDTSGDPTFTELLERVRKADLAAYDHQDLPFERLVEELNPARSLSRHPLFQVMLVLQNTPPAAPDFGGLDARHRVVDLDVAKFDLTVDVTETADGVAGAVKYATDLFDRATAERFATGLTRLLSAFAADPDTPITAADLLDDAERERVLVTWNGAEGPEDRCAHELIADQARRTPGATALVSGDASVTYAELDAAANRLAHALVDAGVEPGDVVGVLLDRDPSLVVAVLAALKAGAAYTVLDPRFPAGRLAAVAARAGLRHVVSTPGCTLDVTVVNPHTATEGPCAAPDVAVDPADVACVMFTSGSTGEPKGVLAPHRALVGTLTGQDYVDFAAGDVWLQCSPVSWDAFALELFGPLLHGGTCVLQPGHVTDPAVIADLLVAHGVTTAHLSASLLNHVLDEHPGALAGVRQLMTGGEPASVAHVRRLLELRPDVRLVNGYSPVENMIFTLCRRITRADTDLPAIPVGSPIAGKRVYVLDHRLRPVPVGVPGEVYMGGGLAHGYLGAPGPTAERFVADPFRDGERMYRTGDLVRWRADGSLDFLGRADDQVKIRGFRVEPAEVRTAVDRHPAVRQSAVVVREDRPGDRRLVAYVVGDATADQLRAHVADLLPEHLRPSAWVPLDSLPLTPNGKLDRKALPAPEHTAGARRTARTAREEILRTLFADVLGLPADRVGPDDDFFALGGHSLLAAKLTGRVRAALGVELGVRDVFAAPVVADLAARLDGAAAARPPLVAGEVPAEPPLSPAQARLWFLDQVERGGAAYTVQFAARVTGPVDTAALDLAVRDVVGRHEALRTVYPDVAGTPHQRVLPADEVGRVFAAGATGDVAAAVRAEAAHAFDLAAEPPIRVRLLTEAAEDHVLLVTLHHIAGDGWSLRPLLDDLATAYRARLSGSAPGWAPLPVRYVDYARWQRDLLDELGEGQLEFWRAALADLPEGLDLPTDRPRPGHPGHRGESLPLRVPADVHRALTDLARANGVTLFMVLQAAFATLLTRLGAGVDVPLGTAVAGRTDEALDDLVGFFVNTLVLRTDTSGDPTFRELLERVRETDLAAFDHQDLPFERLVEELNPVRSPARHPLFQVMVILQNNAAAAVDLAGAACAPEPVPNTAAKFDLTLAAHETPEGLGGYLEYATDLFDRDTAELLLDRFTWLLAAAAADPDRRIGEFDLLTSAERHDVLVNWSDGGPAAPAATVPELVAARAAAAPGSTALVCGGTRVTYAELVERANRLAHRLVAAGVRPGHVVGVLLERGPDLAAAVLAALTAGAGYTVLDPKHPAARIADLVARTAPPVVLTGGDLAGVVAGAPVLLVEDVTGGPTTAPDVAVGPEDVACVMFTSGSTGAPKGVVAPHRALVGTLTGQRYAGFGPGEVWLQIASVSWDAFATQLLGPLLHGGTSVLLPDRDVDPAVVARLVVEHGVTVFDASASLFDHVLDEHPEVFATVRRAMTGGEPASPAHVGRALREFPGVALVNGYGPAESMGFTTVHEITGVGGASVPIGSPIAGKHAHVLDDRLRPVPPGVPGELYVGGAGLAHGYLGAPGATAERFVAHPFRAGERVYRTGDLARWRADGSLEYLGRADDQVKIRGFRVEPGEVRAAVLAHAGVADAAVVVREDRPGDKRLVAYVVGAVAPAELRAHVAGALPEHLRPSAWVPLDALPLTANGKLDRRALPAPDLAVARRGARTPREQIVVGLFADVLGLPEDRVGLDDGFFDLGGHSLLAAKLVGRVRGALGVELGVRDLFDAPTPAGLVTRLDSAAAARTPLRPVARPEWTPLSPAQARLWFLDQLQGPSATYNVAHSVRLRGALDVGALRAALADVVGRHEALRTVFPPVDGEPRQVVLPAGGADLPVRPTPESEVDDVVASGAREVFDLTAEPPVRATLLRVAEDHHVLLLVLHHIAGDGWSMGPLLTDLATAYRARLSGDAPGWAPLPVQYADYTLWQRDLLDALAAPQLEFWRTALADLPHELPLPTDRPRQVGAGRGDKVEVAWGADLHAALLDLARANGVTLFMVLQAAFAALLTRLGAGTDVPLGGPVAGRTDEALDDLVGFFVNTLVLRTDTSGDPTFTELLARVREFDLAAFDHQDLPFERLVEELNPVRDPARHPLFQVAFVVQNNTGARPVLPGLELEVAPVDTGTAKFDLTLSLAEEYDAEEPDAGGITGGLEFNADLFDRATATALVERLGLVLAAVAADPGTRVGELDVLTPAERSRLTAGSPGGPARAVEDRCAHEVVAGHAVAAPDATALLFGGARLTYAELDAAANRLAHHLLGSGVRPGDLVGVLLDRGFDLVVAVLAVLKAGGGFTLLDPTTPVNRMAAVLRAADAAAVVTDAHGAERLRDVGVPRFVDIATDVGGLPAHAPDVAVDPAAPACVIFTSGSTGRPKGVLAPHRAIVRTLIGQDFLDDAAGQVWLQSAPLPWDGFVLELFGPLLAGAACVLHPGPTPEPARIARLVAEHGVTTTFLSASLLNFMLDEHPAVFDVLRHVMTGGEAASAPHLARLLRDHPGVRVVNGYGPAEHMIYTSHHDVRPEDTAAAAVPIGLALADKRSYVLDDRLAPVPPGVPGELYVTGVGSALGYAGEPGLTAERFVACPFEPGARMYRTGDLVRWRSDGRLEFVGRADDQVKIRGFRIEPGEVRAVLDAHPDVRRSAVVVREDRPGDRRLVAYVVAEPGTAPDLAAHAAGLLPTHLRPGAYVLLDRIPLNANGKLDRAALPAPQVAAGERRAPRTAREQILVGLFADVLGLPEDRVGLDDGFFDLGGHSLLAAKLIGRVRAALDAEVGVRDLFDAPTPAALSGRLDRVAQGRPALTPAPRPDEVPLSYAQARLWFLDQLEGAGAAYNVPHAVRLRGALDAEALRAALTDVVRRHEALRTVFPSLDGVPQQVVRPAEDVLIGLPVRHVDESEVDGIARRAAREAFDLTAELPVRATLLRVADDDHVLLLVLHHIAGDGWSMGPLLTDLTTAYAARLAGAAPDWAPLPVQYADYTLWQRELLGDPDDPTSPLARQLEFWRQALAGVPDELPLPADRARPVTASGRGESVPVTLGAALHRDLLDLARAGGATLFMVLQAGFAALLTRLGAGTDVPAGSPVAGRADEALDELVGFFVNTLVLRTDTGGDPTFRELLARVRDTDLAAYDHQDVPFERLVEELNPVRSLSRHPLFQVMLVLQNNAEARIEVPGLAVEVHPVDTGAAKFDLTLGLREEHDETGAPAGITGSLEFATDLFDRTTAAALAARLGRMFAAVVADPDTRISRPELLEERERRGLLAAWTDTAADAPVDRCAHELVAAQARRTPDAVALVHGDATVTYGELLERVNRLAAELVARGVRTGQVVGVLLDRDVDLVVSVLAALTAGAGYTTLDARFPVRRLAELVERTGAPLVITRRRLADRLADVPRLVLDDPVDAGLVAARPATAPDVPVDPADVACVMFTSGSTGTPKGVVAPHRALVGTLLSQEYVDFSPEQVWLQCSPVSWDAFALELFGPLLSGATCVLQPGPTPEPALVRDLVARHRITTVHLSASLLNHLLDEYPDALVGVEQIMTGGEPASVAHLRKLLDRHPGVRLVNGYSPVENMIFTVCHQVRLEDTELPSIPVGRPISNKGFYVLDAHLNVLPPGVVGELYMTGVGLARGYLRAPAQTAERFVACPFAAPGERMYRTGDLVKWRTDGVLEFLGRADDQVKVRGFRVEPGEVVNALTKHPRVRQAAVVVREDRPGDKRLVAYVVPEPGETPEAAALRAHAEEHLPEHMRPSAYVRLAELPRNANGKLDRAALPPPDYLDRPAGRKPGTPREEVMCGLFAEVLGLDGEVGADDDFFALGGHSLLVTRLISRVRSAFGAELSIKSVFENRTVAALVERLGQAEQARPALRRRTRSEEVQ</sequence>
<dbReference type="SUPFAM" id="SSF52777">
    <property type="entry name" value="CoA-dependent acyltransferases"/>
    <property type="match status" value="8"/>
</dbReference>
<dbReference type="Pfam" id="PF13193">
    <property type="entry name" value="AMP-binding_C"/>
    <property type="match status" value="5"/>
</dbReference>
<dbReference type="InterPro" id="IPR010071">
    <property type="entry name" value="AA_adenyl_dom"/>
</dbReference>
<dbReference type="SUPFAM" id="SSF56801">
    <property type="entry name" value="Acetyl-CoA synthetase-like"/>
    <property type="match status" value="5"/>
</dbReference>
<dbReference type="InterPro" id="IPR023213">
    <property type="entry name" value="CAT-like_dom_sf"/>
</dbReference>
<feature type="region of interest" description="Disordered" evidence="4">
    <location>
        <begin position="1828"/>
        <end position="1847"/>
    </location>
</feature>
<dbReference type="NCBIfam" id="TIGR01733">
    <property type="entry name" value="AA-adenyl-dom"/>
    <property type="match status" value="5"/>
</dbReference>
<comment type="cofactor">
    <cofactor evidence="1">
        <name>pantetheine 4'-phosphate</name>
        <dbReference type="ChEBI" id="CHEBI:47942"/>
    </cofactor>
</comment>
<dbReference type="CDD" id="cd19540">
    <property type="entry name" value="LCL_NRPS-like"/>
    <property type="match status" value="4"/>
</dbReference>
<feature type="domain" description="Carrier" evidence="5">
    <location>
        <begin position="505"/>
        <end position="580"/>
    </location>
</feature>
<dbReference type="PROSITE" id="PS00012">
    <property type="entry name" value="PHOSPHOPANTETHEINE"/>
    <property type="match status" value="5"/>
</dbReference>
<organism evidence="6 7">
    <name type="scientific">Saccharothrix xinjiangensis</name>
    <dbReference type="NCBI Taxonomy" id="204798"/>
    <lineage>
        <taxon>Bacteria</taxon>
        <taxon>Bacillati</taxon>
        <taxon>Actinomycetota</taxon>
        <taxon>Actinomycetes</taxon>
        <taxon>Pseudonocardiales</taxon>
        <taxon>Pseudonocardiaceae</taxon>
        <taxon>Saccharothrix</taxon>
    </lineage>
</organism>
<dbReference type="PANTHER" id="PTHR45527">
    <property type="entry name" value="NONRIBOSOMAL PEPTIDE SYNTHETASE"/>
    <property type="match status" value="1"/>
</dbReference>
<dbReference type="Pfam" id="PF00550">
    <property type="entry name" value="PP-binding"/>
    <property type="match status" value="5"/>
</dbReference>
<dbReference type="InterPro" id="IPR000873">
    <property type="entry name" value="AMP-dep_synth/lig_dom"/>
</dbReference>
<dbReference type="PANTHER" id="PTHR45527:SF1">
    <property type="entry name" value="FATTY ACID SYNTHASE"/>
    <property type="match status" value="1"/>
</dbReference>
<dbReference type="InterPro" id="IPR045851">
    <property type="entry name" value="AMP-bd_C_sf"/>
</dbReference>
<reference evidence="7" key="1">
    <citation type="journal article" date="2019" name="Int. J. Syst. Evol. Microbiol.">
        <title>The Global Catalogue of Microorganisms (GCM) 10K type strain sequencing project: providing services to taxonomists for standard genome sequencing and annotation.</title>
        <authorList>
            <consortium name="The Broad Institute Genomics Platform"/>
            <consortium name="The Broad Institute Genome Sequencing Center for Infectious Disease"/>
            <person name="Wu L."/>
            <person name="Ma J."/>
        </authorList>
    </citation>
    <scope>NUCLEOTIDE SEQUENCE [LARGE SCALE GENOMIC DNA]</scope>
    <source>
        <strain evidence="7">KCTC 12848</strain>
    </source>
</reference>
<feature type="domain" description="Carrier" evidence="5">
    <location>
        <begin position="4678"/>
        <end position="4754"/>
    </location>
</feature>
<dbReference type="Gene3D" id="3.30.559.10">
    <property type="entry name" value="Chloramphenicol acetyltransferase-like domain"/>
    <property type="match status" value="4"/>
</dbReference>
<dbReference type="Pfam" id="PF00668">
    <property type="entry name" value="Condensation"/>
    <property type="match status" value="4"/>
</dbReference>
<dbReference type="PROSITE" id="PS00455">
    <property type="entry name" value="AMP_BINDING"/>
    <property type="match status" value="5"/>
</dbReference>
<dbReference type="Gene3D" id="3.40.50.12780">
    <property type="entry name" value="N-terminal domain of ligase-like"/>
    <property type="match status" value="4"/>
</dbReference>
<dbReference type="InterPro" id="IPR006162">
    <property type="entry name" value="Ppantetheine_attach_site"/>
</dbReference>
<dbReference type="Gene3D" id="3.30.300.30">
    <property type="match status" value="5"/>
</dbReference>
<feature type="domain" description="Carrier" evidence="5">
    <location>
        <begin position="1540"/>
        <end position="1617"/>
    </location>
</feature>
<feature type="domain" description="Carrier" evidence="5">
    <location>
        <begin position="3617"/>
        <end position="3694"/>
    </location>
</feature>
<comment type="caution">
    <text evidence="6">The sequence shown here is derived from an EMBL/GenBank/DDBJ whole genome shotgun (WGS) entry which is preliminary data.</text>
</comment>
<dbReference type="InterPro" id="IPR029058">
    <property type="entry name" value="AB_hydrolase_fold"/>
</dbReference>
<accession>A0ABV9XSP7</accession>
<dbReference type="InterPro" id="IPR020845">
    <property type="entry name" value="AMP-binding_CS"/>
</dbReference>
<keyword evidence="3" id="KW-0597">Phosphoprotein</keyword>
<dbReference type="InterPro" id="IPR036736">
    <property type="entry name" value="ACP-like_sf"/>
</dbReference>
<dbReference type="PROSITE" id="PS50075">
    <property type="entry name" value="CARRIER"/>
    <property type="match status" value="5"/>
</dbReference>
<dbReference type="Proteomes" id="UP001595833">
    <property type="component" value="Unassembled WGS sequence"/>
</dbReference>
<dbReference type="NCBIfam" id="NF003417">
    <property type="entry name" value="PRK04813.1"/>
    <property type="match status" value="5"/>
</dbReference>
<keyword evidence="7" id="KW-1185">Reference proteome</keyword>
<evidence type="ECO:0000256" key="3">
    <source>
        <dbReference type="ARBA" id="ARBA00022553"/>
    </source>
</evidence>
<dbReference type="InterPro" id="IPR001242">
    <property type="entry name" value="Condensation_dom"/>
</dbReference>
<name>A0ABV9XSP7_9PSEU</name>
<dbReference type="SUPFAM" id="SSF47336">
    <property type="entry name" value="ACP-like"/>
    <property type="match status" value="5"/>
</dbReference>
<feature type="compositionally biased region" description="Basic and acidic residues" evidence="4">
    <location>
        <begin position="4670"/>
        <end position="4681"/>
    </location>
</feature>
<dbReference type="Gene3D" id="2.30.38.10">
    <property type="entry name" value="Luciferase, Domain 3"/>
    <property type="match status" value="1"/>
</dbReference>
<evidence type="ECO:0000313" key="7">
    <source>
        <dbReference type="Proteomes" id="UP001595833"/>
    </source>
</evidence>
<evidence type="ECO:0000313" key="6">
    <source>
        <dbReference type="EMBL" id="MFC5053405.1"/>
    </source>
</evidence>
<proteinExistence type="predicted"/>
<dbReference type="CDD" id="cd12117">
    <property type="entry name" value="A_NRPS_Srf_like"/>
    <property type="match status" value="5"/>
</dbReference>
<evidence type="ECO:0000256" key="4">
    <source>
        <dbReference type="SAM" id="MobiDB-lite"/>
    </source>
</evidence>
<dbReference type="SMART" id="SM00823">
    <property type="entry name" value="PKS_PP"/>
    <property type="match status" value="5"/>
</dbReference>